<dbReference type="Pfam" id="PF04121">
    <property type="entry name" value="Nup84_Nup100"/>
    <property type="match status" value="1"/>
</dbReference>
<gene>
    <name evidence="9" type="primary">NUP84</name>
    <name evidence="9" type="ORF">LTR77_006651</name>
</gene>
<keyword evidence="5 7" id="KW-0906">Nuclear pore complex</keyword>
<dbReference type="GO" id="GO:0017056">
    <property type="term" value="F:structural constituent of nuclear pore"/>
    <property type="evidence" value="ECO:0007669"/>
    <property type="project" value="UniProtKB-UniRule"/>
</dbReference>
<proteinExistence type="inferred from homology"/>
<dbReference type="GO" id="GO:0031080">
    <property type="term" value="C:nuclear pore outer ring"/>
    <property type="evidence" value="ECO:0007669"/>
    <property type="project" value="TreeGrafter"/>
</dbReference>
<evidence type="ECO:0000256" key="6">
    <source>
        <dbReference type="ARBA" id="ARBA00023242"/>
    </source>
</evidence>
<feature type="region of interest" description="Disordered" evidence="8">
    <location>
        <begin position="1"/>
        <end position="66"/>
    </location>
</feature>
<evidence type="ECO:0000313" key="9">
    <source>
        <dbReference type="EMBL" id="KAK5168083.1"/>
    </source>
</evidence>
<comment type="subunit">
    <text evidence="7">Part of the nuclear pore complex (NPC).</text>
</comment>
<evidence type="ECO:0000256" key="7">
    <source>
        <dbReference type="RuleBase" id="RU365072"/>
    </source>
</evidence>
<dbReference type="Gene3D" id="1.10.3450.20">
    <property type="match status" value="1"/>
</dbReference>
<evidence type="ECO:0000256" key="8">
    <source>
        <dbReference type="SAM" id="MobiDB-lite"/>
    </source>
</evidence>
<evidence type="ECO:0000313" key="10">
    <source>
        <dbReference type="Proteomes" id="UP001337655"/>
    </source>
</evidence>
<evidence type="ECO:0000256" key="1">
    <source>
        <dbReference type="ARBA" id="ARBA00022448"/>
    </source>
</evidence>
<evidence type="ECO:0000256" key="3">
    <source>
        <dbReference type="ARBA" id="ARBA00022927"/>
    </source>
</evidence>
<feature type="compositionally biased region" description="Polar residues" evidence="8">
    <location>
        <begin position="1"/>
        <end position="10"/>
    </location>
</feature>
<keyword evidence="6 7" id="KW-0539">Nucleus</keyword>
<dbReference type="EMBL" id="JAVRRT010000010">
    <property type="protein sequence ID" value="KAK5168083.1"/>
    <property type="molecule type" value="Genomic_DNA"/>
</dbReference>
<keyword evidence="3" id="KW-0653">Protein transport</keyword>
<comment type="similarity">
    <text evidence="7">Belongs to the nucleoporin Nup84/Nup107 family.</text>
</comment>
<comment type="subcellular location">
    <subcellularLocation>
        <location evidence="7">Nucleus</location>
        <location evidence="7">Nuclear pore complex</location>
    </subcellularLocation>
    <subcellularLocation>
        <location evidence="7">Nucleus membrane</location>
    </subcellularLocation>
</comment>
<evidence type="ECO:0000256" key="2">
    <source>
        <dbReference type="ARBA" id="ARBA00022816"/>
    </source>
</evidence>
<dbReference type="PANTHER" id="PTHR13003">
    <property type="entry name" value="NUP107-RELATED"/>
    <property type="match status" value="1"/>
</dbReference>
<comment type="caution">
    <text evidence="9">The sequence shown here is derived from an EMBL/GenBank/DDBJ whole genome shotgun (WGS) entry which is preliminary data.</text>
</comment>
<reference evidence="9 10" key="1">
    <citation type="submission" date="2023-08" db="EMBL/GenBank/DDBJ databases">
        <title>Black Yeasts Isolated from many extreme environments.</title>
        <authorList>
            <person name="Coleine C."/>
            <person name="Stajich J.E."/>
            <person name="Selbmann L."/>
        </authorList>
    </citation>
    <scope>NUCLEOTIDE SEQUENCE [LARGE SCALE GENOMIC DNA]</scope>
    <source>
        <strain evidence="9 10">CCFEE 5935</strain>
    </source>
</reference>
<dbReference type="GeneID" id="89927991"/>
<keyword evidence="10" id="KW-1185">Reference proteome</keyword>
<keyword evidence="2" id="KW-0509">mRNA transport</keyword>
<keyword evidence="1 7" id="KW-0813">Transport</keyword>
<organism evidence="9 10">
    <name type="scientific">Saxophila tyrrhenica</name>
    <dbReference type="NCBI Taxonomy" id="1690608"/>
    <lineage>
        <taxon>Eukaryota</taxon>
        <taxon>Fungi</taxon>
        <taxon>Dikarya</taxon>
        <taxon>Ascomycota</taxon>
        <taxon>Pezizomycotina</taxon>
        <taxon>Dothideomycetes</taxon>
        <taxon>Dothideomycetidae</taxon>
        <taxon>Mycosphaerellales</taxon>
        <taxon>Extremaceae</taxon>
        <taxon>Saxophila</taxon>
    </lineage>
</organism>
<dbReference type="Proteomes" id="UP001337655">
    <property type="component" value="Unassembled WGS sequence"/>
</dbReference>
<dbReference type="GO" id="GO:0031965">
    <property type="term" value="C:nuclear membrane"/>
    <property type="evidence" value="ECO:0007669"/>
    <property type="project" value="UniProtKB-SubCell"/>
</dbReference>
<protein>
    <recommendedName>
        <fullName evidence="7">Nuclear pore complex protein</fullName>
    </recommendedName>
</protein>
<keyword evidence="4 7" id="KW-0811">Translocation</keyword>
<evidence type="ECO:0000256" key="5">
    <source>
        <dbReference type="ARBA" id="ARBA00023132"/>
    </source>
</evidence>
<dbReference type="Gene3D" id="1.20.190.50">
    <property type="match status" value="1"/>
</dbReference>
<dbReference type="AlphaFoldDB" id="A0AAV9P988"/>
<dbReference type="GO" id="GO:0006406">
    <property type="term" value="P:mRNA export from nucleus"/>
    <property type="evidence" value="ECO:0007669"/>
    <property type="project" value="TreeGrafter"/>
</dbReference>
<dbReference type="GO" id="GO:0006606">
    <property type="term" value="P:protein import into nucleus"/>
    <property type="evidence" value="ECO:0007669"/>
    <property type="project" value="TreeGrafter"/>
</dbReference>
<accession>A0AAV9P988</accession>
<comment type="function">
    <text evidence="7">Functions as a component of the nuclear pore complex (NPC).</text>
</comment>
<dbReference type="GO" id="GO:0000973">
    <property type="term" value="P:post-transcriptional tethering of RNA polymerase II gene DNA at nuclear periphery"/>
    <property type="evidence" value="ECO:0007669"/>
    <property type="project" value="TreeGrafter"/>
</dbReference>
<dbReference type="RefSeq" id="XP_064657693.1">
    <property type="nucleotide sequence ID" value="XM_064803892.1"/>
</dbReference>
<sequence>MAPITRTTSSYGGGGIAKQVHRKRPSRKEPSDETWNFSLGAGAKVNGSTRHSESQHDIATPESLPNVEEAVQPLRAMADKVGKEVETFAQTLDEFFTELPAVENRFGAVFDLVLNFRDIANDVVERLKSQYERELRQQLRQEWSEQARASGTSTMSRPFAATTSAELSARQKEQVAELRSWQQEADLWDLFRIMLNLHPFESDAEERRQEDEANLAKLAPPHRYAPEGDLWDRFVLEDKLARERNDIKQWLERTAYHQQSDLQGIMEELETKAGRGKGLWSSGWLHTREKIKGEKRIRSWPNAADSPLPQIRRSDNNDLLVTTLDPDAATRQERTLEKPDAYFERAMWIACWEMLRRGTPWHDICEWFEKRKEGWRAVAVSAAMDRTDPTLSTSAFRQVSRMASRSTLASDHEAAVFGLLGGDVKTVEKVCRTVDDHLYAHYNSALLKQFDNYLLSTCPEKAVPSQWRRSVTDDSLRDPEQAEAAIQDLILRLRKGSSTSKEASQPMKIIQSYLLADEVGSLVHTVGASIAETAALQGPEDVIFLRDRQARQDGVPLPETEVALDPQTLRIAAHMSIVHRALSPHYLEGLEGDELLEDENVLVAYIQALRAAGKRDLIPIYASKLQQGRYILVLGRYLQDITDSQEQVRVLGLLQEYELDVVAILSEQLRWVVGHSLGSEAHPQPLRMLEKIADTKMHPGQQIIVGFISEDASPEDEAMVSVLQWFQHMRGGWKPMFEALSVAMRKALVTGHLTCARMILEAFPYDQVSNRKSYEVLGRAVNFADSSAEPHDHEEALSWNLMQQQSNTYYELAQLVTALDAMSEWRSSEQEYLGRMPKPPTVPTTLKQNWFKVRTAMKPILKGILQNSTDPGEAHDLSIIRENYLPEMVIAYNTVLHAAGNLITRDSLLDSMELGVSIANGKKKDEDNGLQKVFVKAGRMRELVESLALTSKVMLILRAEGKEHKVKKERRGQDLGIWEITGA</sequence>
<dbReference type="PANTHER" id="PTHR13003:SF2">
    <property type="entry name" value="NUCLEAR PORE COMPLEX PROTEIN NUP107"/>
    <property type="match status" value="1"/>
</dbReference>
<dbReference type="InterPro" id="IPR007252">
    <property type="entry name" value="Nup84/Nup107"/>
</dbReference>
<keyword evidence="7" id="KW-0472">Membrane</keyword>
<evidence type="ECO:0000256" key="4">
    <source>
        <dbReference type="ARBA" id="ARBA00023010"/>
    </source>
</evidence>
<name>A0AAV9P988_9PEZI</name>